<dbReference type="InterPro" id="IPR016161">
    <property type="entry name" value="Ald_DH/histidinol_DH"/>
</dbReference>
<dbReference type="InterPro" id="IPR016162">
    <property type="entry name" value="Ald_DH_N"/>
</dbReference>
<proteinExistence type="inferred from homology"/>
<dbReference type="Gene3D" id="3.40.605.10">
    <property type="entry name" value="Aldehyde Dehydrogenase, Chain A, domain 1"/>
    <property type="match status" value="1"/>
</dbReference>
<evidence type="ECO:0000256" key="2">
    <source>
        <dbReference type="ARBA" id="ARBA00023002"/>
    </source>
</evidence>
<reference evidence="4" key="2">
    <citation type="submission" date="2020-06" db="EMBL/GenBank/DDBJ databases">
        <authorList>
            <person name="Sheffer M."/>
        </authorList>
    </citation>
    <scope>NUCLEOTIDE SEQUENCE</scope>
</reference>
<name>A0A8T0G516_ARGBR</name>
<dbReference type="EMBL" id="JABXBU010000001">
    <property type="protein sequence ID" value="KAF8797180.1"/>
    <property type="molecule type" value="Genomic_DNA"/>
</dbReference>
<comment type="similarity">
    <text evidence="1">Belongs to the aldehyde dehydrogenase family.</text>
</comment>
<protein>
    <submittedName>
        <fullName evidence="4">4-trimethylaminobutyraldehyde dehydrogenase like protein</fullName>
    </submittedName>
</protein>
<gene>
    <name evidence="4" type="ORF">HNY73_001472</name>
</gene>
<dbReference type="Pfam" id="PF00171">
    <property type="entry name" value="Aldedh"/>
    <property type="match status" value="1"/>
</dbReference>
<dbReference type="PANTHER" id="PTHR11699">
    <property type="entry name" value="ALDEHYDE DEHYDROGENASE-RELATED"/>
    <property type="match status" value="1"/>
</dbReference>
<dbReference type="GO" id="GO:0016491">
    <property type="term" value="F:oxidoreductase activity"/>
    <property type="evidence" value="ECO:0007669"/>
    <property type="project" value="UniProtKB-KW"/>
</dbReference>
<evidence type="ECO:0000313" key="4">
    <source>
        <dbReference type="EMBL" id="KAF8797180.1"/>
    </source>
</evidence>
<reference evidence="4" key="1">
    <citation type="journal article" date="2020" name="bioRxiv">
        <title>Chromosome-level reference genome of the European wasp spider Argiope bruennichi: a resource for studies on range expansion and evolutionary adaptation.</title>
        <authorList>
            <person name="Sheffer M.M."/>
            <person name="Hoppe A."/>
            <person name="Krehenwinkel H."/>
            <person name="Uhl G."/>
            <person name="Kuss A.W."/>
            <person name="Jensen L."/>
            <person name="Jensen C."/>
            <person name="Gillespie R.G."/>
            <person name="Hoff K.J."/>
            <person name="Prost S."/>
        </authorList>
    </citation>
    <scope>NUCLEOTIDE SEQUENCE</scope>
</reference>
<keyword evidence="2" id="KW-0560">Oxidoreductase</keyword>
<evidence type="ECO:0000256" key="1">
    <source>
        <dbReference type="ARBA" id="ARBA00009986"/>
    </source>
</evidence>
<dbReference type="SUPFAM" id="SSF53720">
    <property type="entry name" value="ALDH-like"/>
    <property type="match status" value="1"/>
</dbReference>
<comment type="caution">
    <text evidence="4">The sequence shown here is derived from an EMBL/GenBank/DDBJ whole genome shotgun (WGS) entry which is preliminary data.</text>
</comment>
<accession>A0A8T0G516</accession>
<feature type="domain" description="Aldehyde dehydrogenase" evidence="3">
    <location>
        <begin position="43"/>
        <end position="221"/>
    </location>
</feature>
<evidence type="ECO:0000313" key="5">
    <source>
        <dbReference type="Proteomes" id="UP000807504"/>
    </source>
</evidence>
<dbReference type="AlphaFoldDB" id="A0A8T0G516"/>
<sequence length="221" mass="24407">MNKVSLRFSSTVLQNIKRFYTMELKKPFNYLNGKRHHPLKSLRAIANSNPATGEFLFNLPCSSDEDVDQAVKSCKEAFLIWSKKCPRERGQVLLKAAQKIREKLENLACSEVIDTGKPIWEARVDIAGCADVFEYFGGIAATISGTHHMLSDGNFAIVQREPLGVVAGIGAWNYPFQVMSWKVAPALVCGNTFIYKPSEFTPITSVLLAEILAESGLPPGV</sequence>
<keyword evidence="5" id="KW-1185">Reference proteome</keyword>
<dbReference type="InterPro" id="IPR015590">
    <property type="entry name" value="Aldehyde_DH_dom"/>
</dbReference>
<dbReference type="Proteomes" id="UP000807504">
    <property type="component" value="Unassembled WGS sequence"/>
</dbReference>
<evidence type="ECO:0000259" key="3">
    <source>
        <dbReference type="Pfam" id="PF00171"/>
    </source>
</evidence>
<dbReference type="FunFam" id="3.40.605.10:FF:000007">
    <property type="entry name" value="NAD/NADP-dependent betaine aldehyde dehydrogenase"/>
    <property type="match status" value="1"/>
</dbReference>
<organism evidence="4 5">
    <name type="scientific">Argiope bruennichi</name>
    <name type="common">Wasp spider</name>
    <name type="synonym">Aranea bruennichi</name>
    <dbReference type="NCBI Taxonomy" id="94029"/>
    <lineage>
        <taxon>Eukaryota</taxon>
        <taxon>Metazoa</taxon>
        <taxon>Ecdysozoa</taxon>
        <taxon>Arthropoda</taxon>
        <taxon>Chelicerata</taxon>
        <taxon>Arachnida</taxon>
        <taxon>Araneae</taxon>
        <taxon>Araneomorphae</taxon>
        <taxon>Entelegynae</taxon>
        <taxon>Araneoidea</taxon>
        <taxon>Araneidae</taxon>
        <taxon>Argiope</taxon>
    </lineage>
</organism>